<dbReference type="EMBL" id="JAELYA010000002">
    <property type="protein sequence ID" value="MBO3275199.1"/>
    <property type="molecule type" value="Genomic_DNA"/>
</dbReference>
<feature type="coiled-coil region" evidence="1">
    <location>
        <begin position="353"/>
        <end position="389"/>
    </location>
</feature>
<dbReference type="Proteomes" id="UP000669060">
    <property type="component" value="Unassembled WGS sequence"/>
</dbReference>
<reference evidence="2 3" key="1">
    <citation type="submission" date="2020-12" db="EMBL/GenBank/DDBJ databases">
        <title>Pseudomonas schmalbachii sp. nov. isolated from millipede gut.</title>
        <authorList>
            <person name="Shelomi M."/>
        </authorList>
    </citation>
    <scope>NUCLEOTIDE SEQUENCE [LARGE SCALE GENOMIC DNA]</scope>
    <source>
        <strain evidence="2 3">Milli4</strain>
    </source>
</reference>
<sequence>MAANLAWYAGQCAKRHDLNMNVKVIAIRSQEGWSLLDNPQKVFPKSGEVEIRLRTASEHHPEDWVCFQIAYKEPRGKWKASTFRRLTPFLDLQGIGNLDALRSRLTEEGVDGPDRPGAWAIRYSEDRIIMLALMRSPDNRYRMATGSSFYVYAYESELLHRIPSSAGEILLYEGKRGAECLDELDWSPDEGYIKRIVRAMAGAHDPSAEAVIRWLKRHANEATHQVGTSPDDRLAAQQAARSGGLAKRLLADKELLGEVTDLLLADARMRAHLENEIQAIAEQERESIRDSLKNELAQEIVTLREESLSAVDIELKKLETEQSEALKSQFKEQTRSQMLAMEGRIAARQAELEVELEARRKNLLQDLDVLTAQREAQRGEQERVNAEIETGYRTLADLKVCEAVAVEEIERLKEDAASIQVPKSVRLESALRFNPPQSVPTLGVGDMVQAIEGCILLTPVGKERMMHFFALLLAGELPVLYGEGAQDFLIAAETLLSSGRSVRLEADPTVITFEDLWLRAGTQLATSLTHGLELARASEPATVLAVIESAERSGARFWLPALAERARRGELPRRFFVCATVEDGDCEEARAIRSHSPWLQVSGTIAPSAPALAPMALAPTNVRQLDPGERPQDLTPAMTAVAPLVHQLTLANALRLARTATEWIRLNQGARYEQTPAALSELFMNQHRQAGRTQTKS</sequence>
<keyword evidence="3" id="KW-1185">Reference proteome</keyword>
<proteinExistence type="predicted"/>
<accession>A0ABS3TNF9</accession>
<comment type="caution">
    <text evidence="2">The sequence shown here is derived from an EMBL/GenBank/DDBJ whole genome shotgun (WGS) entry which is preliminary data.</text>
</comment>
<keyword evidence="1" id="KW-0175">Coiled coil</keyword>
<protein>
    <submittedName>
        <fullName evidence="2">Uncharacterized protein</fullName>
    </submittedName>
</protein>
<organism evidence="2 3">
    <name type="scientific">Pseudomonas schmalbachii</name>
    <dbReference type="NCBI Taxonomy" id="2816993"/>
    <lineage>
        <taxon>Bacteria</taxon>
        <taxon>Pseudomonadati</taxon>
        <taxon>Pseudomonadota</taxon>
        <taxon>Gammaproteobacteria</taxon>
        <taxon>Pseudomonadales</taxon>
        <taxon>Pseudomonadaceae</taxon>
        <taxon>Pseudomonas</taxon>
    </lineage>
</organism>
<name>A0ABS3TNF9_9PSED</name>
<evidence type="ECO:0000313" key="3">
    <source>
        <dbReference type="Proteomes" id="UP000669060"/>
    </source>
</evidence>
<gene>
    <name evidence="2" type="ORF">JFY56_08185</name>
</gene>
<evidence type="ECO:0000256" key="1">
    <source>
        <dbReference type="SAM" id="Coils"/>
    </source>
</evidence>
<evidence type="ECO:0000313" key="2">
    <source>
        <dbReference type="EMBL" id="MBO3275199.1"/>
    </source>
</evidence>